<protein>
    <submittedName>
        <fullName evidence="1">GSVIVT00032933001, SOR</fullName>
    </submittedName>
</protein>
<organism evidence="1">
    <name type="scientific">Arundo donax</name>
    <name type="common">Giant reed</name>
    <name type="synonym">Donax arundinaceus</name>
    <dbReference type="NCBI Taxonomy" id="35708"/>
    <lineage>
        <taxon>Eukaryota</taxon>
        <taxon>Viridiplantae</taxon>
        <taxon>Streptophyta</taxon>
        <taxon>Embryophyta</taxon>
        <taxon>Tracheophyta</taxon>
        <taxon>Spermatophyta</taxon>
        <taxon>Magnoliopsida</taxon>
        <taxon>Liliopsida</taxon>
        <taxon>Poales</taxon>
        <taxon>Poaceae</taxon>
        <taxon>PACMAD clade</taxon>
        <taxon>Arundinoideae</taxon>
        <taxon>Arundineae</taxon>
        <taxon>Arundo</taxon>
    </lineage>
</organism>
<dbReference type="AlphaFoldDB" id="A0A0A9FSC1"/>
<sequence length="54" mass="6100">MDQVHTVLGGVQLLLHAPGVWFLQGPPKEPLLPGHSWTDRIPYRHCCEIFRGVP</sequence>
<evidence type="ECO:0000313" key="1">
    <source>
        <dbReference type="EMBL" id="JAE11213.1"/>
    </source>
</evidence>
<reference evidence="1" key="1">
    <citation type="submission" date="2014-09" db="EMBL/GenBank/DDBJ databases">
        <authorList>
            <person name="Magalhaes I.L.F."/>
            <person name="Oliveira U."/>
            <person name="Santos F.R."/>
            <person name="Vidigal T.H.D.A."/>
            <person name="Brescovit A.D."/>
            <person name="Santos A.J."/>
        </authorList>
    </citation>
    <scope>NUCLEOTIDE SEQUENCE</scope>
    <source>
        <tissue evidence="1">Shoot tissue taken approximately 20 cm above the soil surface</tissue>
    </source>
</reference>
<reference evidence="1" key="2">
    <citation type="journal article" date="2015" name="Data Brief">
        <title>Shoot transcriptome of the giant reed, Arundo donax.</title>
        <authorList>
            <person name="Barrero R.A."/>
            <person name="Guerrero F.D."/>
            <person name="Moolhuijzen P."/>
            <person name="Goolsby J.A."/>
            <person name="Tidwell J."/>
            <person name="Bellgard S.E."/>
            <person name="Bellgard M.I."/>
        </authorList>
    </citation>
    <scope>NUCLEOTIDE SEQUENCE</scope>
    <source>
        <tissue evidence="1">Shoot tissue taken approximately 20 cm above the soil surface</tissue>
    </source>
</reference>
<name>A0A0A9FSC1_ARUDO</name>
<accession>A0A0A9FSC1</accession>
<dbReference type="EMBL" id="GBRH01186683">
    <property type="protein sequence ID" value="JAE11213.1"/>
    <property type="molecule type" value="Transcribed_RNA"/>
</dbReference>
<proteinExistence type="predicted"/>